<dbReference type="SUPFAM" id="SSF52540">
    <property type="entry name" value="P-loop containing nucleoside triphosphate hydrolases"/>
    <property type="match status" value="1"/>
</dbReference>
<dbReference type="Gene3D" id="3.40.50.300">
    <property type="entry name" value="P-loop containing nucleotide triphosphate hydrolases"/>
    <property type="match status" value="1"/>
</dbReference>
<dbReference type="Pfam" id="PF13304">
    <property type="entry name" value="AAA_21"/>
    <property type="match status" value="1"/>
</dbReference>
<feature type="domain" description="ATPase AAA-type core" evidence="1">
    <location>
        <begin position="42"/>
        <end position="324"/>
    </location>
</feature>
<dbReference type="GO" id="GO:0005524">
    <property type="term" value="F:ATP binding"/>
    <property type="evidence" value="ECO:0007669"/>
    <property type="project" value="InterPro"/>
</dbReference>
<accession>A0A1A5YE20</accession>
<dbReference type="OrthoDB" id="9801813at2"/>
<reference evidence="2 3" key="1">
    <citation type="submission" date="2016-05" db="EMBL/GenBank/DDBJ databases">
        <title>Paenibacillus oryzae. sp. nov., isolated from the rice root.</title>
        <authorList>
            <person name="Zhang J."/>
            <person name="Zhang X."/>
        </authorList>
    </citation>
    <scope>NUCLEOTIDE SEQUENCE [LARGE SCALE GENOMIC DNA]</scope>
    <source>
        <strain evidence="2 3">1DrF-4</strain>
    </source>
</reference>
<name>A0A1A5YE20_9BACL</name>
<evidence type="ECO:0000313" key="2">
    <source>
        <dbReference type="EMBL" id="OBR63645.1"/>
    </source>
</evidence>
<dbReference type="GO" id="GO:0016887">
    <property type="term" value="F:ATP hydrolysis activity"/>
    <property type="evidence" value="ECO:0007669"/>
    <property type="project" value="InterPro"/>
</dbReference>
<dbReference type="InterPro" id="IPR003959">
    <property type="entry name" value="ATPase_AAA_core"/>
</dbReference>
<dbReference type="AlphaFoldDB" id="A0A1A5YE20"/>
<comment type="caution">
    <text evidence="2">The sequence shown here is derived from an EMBL/GenBank/DDBJ whole genome shotgun (WGS) entry which is preliminary data.</text>
</comment>
<evidence type="ECO:0000313" key="3">
    <source>
        <dbReference type="Proteomes" id="UP000092024"/>
    </source>
</evidence>
<proteinExistence type="predicted"/>
<dbReference type="PANTHER" id="PTHR40396">
    <property type="entry name" value="ATPASE-LIKE PROTEIN"/>
    <property type="match status" value="1"/>
</dbReference>
<dbReference type="InterPro" id="IPR027417">
    <property type="entry name" value="P-loop_NTPase"/>
</dbReference>
<keyword evidence="3" id="KW-1185">Reference proteome</keyword>
<sequence>MLKMFSVSNYRAFRDPITIDFTKVRDYKFNDACIQSNLISKAILYGKNAVGKSNLGYALMDIRSMLLPNHSKIMGDSLGYLNAYSEESAAAFTYHFKINNREIRYYYEKRSATEIQFEELHIDNQQLFMFNFASGEGDFTNLLQYEELKHLNLDHWDNETSVTRYIITNAKLQELSILKDFNNFVSGMAFMETRSSGVAFEGPRIADKGLTRTIIEEDLVDDFTTFLNHAGINISLKKDVKPDGEKTLYFDFARPLEFVKNMSSGTRVLTALYAILRKLDEVSFLYIDEFDANLHFELAEYVLNLLIQKRNCQIFLTTHNTDLMSNKIMRPDCYFVLSFNGIVSVADATTRELREGHNLEKLYQSGEFDRTVSE</sequence>
<protein>
    <recommendedName>
        <fullName evidence="1">ATPase AAA-type core domain-containing protein</fullName>
    </recommendedName>
</protein>
<evidence type="ECO:0000259" key="1">
    <source>
        <dbReference type="Pfam" id="PF13304"/>
    </source>
</evidence>
<dbReference type="Proteomes" id="UP000092024">
    <property type="component" value="Unassembled WGS sequence"/>
</dbReference>
<dbReference type="EMBL" id="LYPA01000071">
    <property type="protein sequence ID" value="OBR63645.1"/>
    <property type="molecule type" value="Genomic_DNA"/>
</dbReference>
<gene>
    <name evidence="2" type="ORF">A7K91_06800</name>
</gene>
<organism evidence="2 3">
    <name type="scientific">Paenibacillus oryzae</name>
    <dbReference type="NCBI Taxonomy" id="1844972"/>
    <lineage>
        <taxon>Bacteria</taxon>
        <taxon>Bacillati</taxon>
        <taxon>Bacillota</taxon>
        <taxon>Bacilli</taxon>
        <taxon>Bacillales</taxon>
        <taxon>Paenibacillaceae</taxon>
        <taxon>Paenibacillus</taxon>
    </lineage>
</organism>
<dbReference type="STRING" id="1844972.A7K91_06800"/>
<dbReference type="PANTHER" id="PTHR40396:SF1">
    <property type="entry name" value="ATPASE AAA-TYPE CORE DOMAIN-CONTAINING PROTEIN"/>
    <property type="match status" value="1"/>
</dbReference>